<evidence type="ECO:0000256" key="7">
    <source>
        <dbReference type="ARBA" id="ARBA00022989"/>
    </source>
</evidence>
<keyword evidence="2" id="KW-1003">Cell membrane</keyword>
<evidence type="ECO:0000256" key="4">
    <source>
        <dbReference type="ARBA" id="ARBA00022618"/>
    </source>
</evidence>
<feature type="region of interest" description="Disordered" evidence="13">
    <location>
        <begin position="103"/>
        <end position="157"/>
    </location>
</feature>
<comment type="subcellular location">
    <subcellularLocation>
        <location evidence="1">Cell inner membrane</location>
        <topology evidence="1">Single-pass membrane protein</topology>
    </subcellularLocation>
</comment>
<evidence type="ECO:0000256" key="13">
    <source>
        <dbReference type="SAM" id="MobiDB-lite"/>
    </source>
</evidence>
<keyword evidence="8 14" id="KW-0472">Membrane</keyword>
<evidence type="ECO:0000256" key="14">
    <source>
        <dbReference type="SAM" id="Phobius"/>
    </source>
</evidence>
<evidence type="ECO:0000256" key="1">
    <source>
        <dbReference type="ARBA" id="ARBA00004377"/>
    </source>
</evidence>
<evidence type="ECO:0000256" key="5">
    <source>
        <dbReference type="ARBA" id="ARBA00022692"/>
    </source>
</evidence>
<evidence type="ECO:0000256" key="11">
    <source>
        <dbReference type="ARBA" id="ARBA00035703"/>
    </source>
</evidence>
<evidence type="ECO:0000313" key="16">
    <source>
        <dbReference type="Proteomes" id="UP001069090"/>
    </source>
</evidence>
<keyword evidence="9" id="KW-0131">Cell cycle</keyword>
<dbReference type="GO" id="GO:0008360">
    <property type="term" value="P:regulation of cell shape"/>
    <property type="evidence" value="ECO:0007669"/>
    <property type="project" value="UniProtKB-KW"/>
</dbReference>
<dbReference type="Proteomes" id="UP001069090">
    <property type="component" value="Unassembled WGS sequence"/>
</dbReference>
<dbReference type="EMBL" id="JAPTGG010000010">
    <property type="protein sequence ID" value="MCZ0866146.1"/>
    <property type="molecule type" value="Genomic_DNA"/>
</dbReference>
<sequence length="157" mass="17386">MYSLSAVLTFTLAGLIAGTFIGIFFTQRKSGHSQHQAELEKQILEMQQQQQSYQTDVSKHFNHTAELLNQLTENYKEVHSHLAEGAQRLAGEQLHTTIKTLTADGDISEEQEPEAPTPLTPPLDYAATGGTLSEDWGMKKSLTAEERNDLGYPKTPA</sequence>
<proteinExistence type="inferred from homology"/>
<feature type="compositionally biased region" description="Basic and acidic residues" evidence="13">
    <location>
        <begin position="136"/>
        <end position="149"/>
    </location>
</feature>
<dbReference type="PANTHER" id="PTHR39579">
    <property type="entry name" value="INNER MEMBRANE PROTEIN YHCB"/>
    <property type="match status" value="1"/>
</dbReference>
<comment type="similarity">
    <text evidence="10">Belongs to the ZapG family.</text>
</comment>
<evidence type="ECO:0000256" key="3">
    <source>
        <dbReference type="ARBA" id="ARBA00022519"/>
    </source>
</evidence>
<evidence type="ECO:0000256" key="10">
    <source>
        <dbReference type="ARBA" id="ARBA00035657"/>
    </source>
</evidence>
<keyword evidence="4" id="KW-0132">Cell division</keyword>
<gene>
    <name evidence="15" type="ORF">O0V09_13125</name>
</gene>
<reference evidence="15 16" key="1">
    <citation type="submission" date="2022-12" db="EMBL/GenBank/DDBJ databases">
        <title>Dasania phycosphaerae sp. nov., isolated from particulate material of the south coast of Korea.</title>
        <authorList>
            <person name="Jiang Y."/>
        </authorList>
    </citation>
    <scope>NUCLEOTIDE SEQUENCE [LARGE SCALE GENOMIC DNA]</scope>
    <source>
        <strain evidence="15 16">GY-19</strain>
    </source>
</reference>
<dbReference type="GO" id="GO:0051301">
    <property type="term" value="P:cell division"/>
    <property type="evidence" value="ECO:0007669"/>
    <property type="project" value="UniProtKB-KW"/>
</dbReference>
<keyword evidence="3" id="KW-0997">Cell inner membrane</keyword>
<dbReference type="Pfam" id="PF06295">
    <property type="entry name" value="ZapG-like"/>
    <property type="match status" value="1"/>
</dbReference>
<keyword evidence="6" id="KW-0133">Cell shape</keyword>
<dbReference type="RefSeq" id="WP_258332299.1">
    <property type="nucleotide sequence ID" value="NZ_JAPTGG010000010.1"/>
</dbReference>
<dbReference type="AlphaFoldDB" id="A0A9J6RP87"/>
<organism evidence="15 16">
    <name type="scientific">Dasania phycosphaerae</name>
    <dbReference type="NCBI Taxonomy" id="2950436"/>
    <lineage>
        <taxon>Bacteria</taxon>
        <taxon>Pseudomonadati</taxon>
        <taxon>Pseudomonadota</taxon>
        <taxon>Gammaproteobacteria</taxon>
        <taxon>Cellvibrionales</taxon>
        <taxon>Spongiibacteraceae</taxon>
        <taxon>Dasania</taxon>
    </lineage>
</organism>
<evidence type="ECO:0000256" key="6">
    <source>
        <dbReference type="ARBA" id="ARBA00022960"/>
    </source>
</evidence>
<name>A0A9J6RP87_9GAMM</name>
<keyword evidence="16" id="KW-1185">Reference proteome</keyword>
<comment type="caution">
    <text evidence="15">The sequence shown here is derived from an EMBL/GenBank/DDBJ whole genome shotgun (WGS) entry which is preliminary data.</text>
</comment>
<keyword evidence="7 14" id="KW-1133">Transmembrane helix</keyword>
<protein>
    <recommendedName>
        <fullName evidence="11">Z-ring associated protein G</fullName>
    </recommendedName>
    <alternativeName>
        <fullName evidence="12">Cell division protein ZapG</fullName>
    </alternativeName>
</protein>
<dbReference type="InterPro" id="IPR009386">
    <property type="entry name" value="ZapG-like"/>
</dbReference>
<dbReference type="PANTHER" id="PTHR39579:SF1">
    <property type="entry name" value="INNER MEMBRANE PROTEIN YHCB"/>
    <property type="match status" value="1"/>
</dbReference>
<accession>A0A9J6RP87</accession>
<evidence type="ECO:0000256" key="9">
    <source>
        <dbReference type="ARBA" id="ARBA00023306"/>
    </source>
</evidence>
<keyword evidence="5 14" id="KW-0812">Transmembrane</keyword>
<dbReference type="GO" id="GO:0005886">
    <property type="term" value="C:plasma membrane"/>
    <property type="evidence" value="ECO:0007669"/>
    <property type="project" value="UniProtKB-SubCell"/>
</dbReference>
<evidence type="ECO:0000256" key="2">
    <source>
        <dbReference type="ARBA" id="ARBA00022475"/>
    </source>
</evidence>
<evidence type="ECO:0000256" key="12">
    <source>
        <dbReference type="ARBA" id="ARBA00035727"/>
    </source>
</evidence>
<evidence type="ECO:0000313" key="15">
    <source>
        <dbReference type="EMBL" id="MCZ0866146.1"/>
    </source>
</evidence>
<evidence type="ECO:0000256" key="8">
    <source>
        <dbReference type="ARBA" id="ARBA00023136"/>
    </source>
</evidence>
<feature type="transmembrane region" description="Helical" evidence="14">
    <location>
        <begin position="6"/>
        <end position="25"/>
    </location>
</feature>